<feature type="domain" description="Phytocyanin" evidence="2">
    <location>
        <begin position="27"/>
        <end position="125"/>
    </location>
</feature>
<dbReference type="InterPro" id="IPR003245">
    <property type="entry name" value="Phytocyanin_dom"/>
</dbReference>
<dbReference type="EMBL" id="JBEDUW010000007">
    <property type="protein sequence ID" value="KAK9910687.1"/>
    <property type="molecule type" value="Genomic_DNA"/>
</dbReference>
<dbReference type="PROSITE" id="PS51485">
    <property type="entry name" value="PHYTOCYANIN"/>
    <property type="match status" value="1"/>
</dbReference>
<accession>A0AAW1VV29</accession>
<keyword evidence="1" id="KW-0732">Signal</keyword>
<reference evidence="3 4" key="1">
    <citation type="journal article" date="2023" name="G3 (Bethesda)">
        <title>A chromosome-length genome assembly and annotation of blackberry (Rubus argutus, cv. 'Hillquist').</title>
        <authorList>
            <person name="Bruna T."/>
            <person name="Aryal R."/>
            <person name="Dudchenko O."/>
            <person name="Sargent D.J."/>
            <person name="Mead D."/>
            <person name="Buti M."/>
            <person name="Cavallini A."/>
            <person name="Hytonen T."/>
            <person name="Andres J."/>
            <person name="Pham M."/>
            <person name="Weisz D."/>
            <person name="Mascagni F."/>
            <person name="Usai G."/>
            <person name="Natali L."/>
            <person name="Bassil N."/>
            <person name="Fernandez G.E."/>
            <person name="Lomsadze A."/>
            <person name="Armour M."/>
            <person name="Olukolu B."/>
            <person name="Poorten T."/>
            <person name="Britton C."/>
            <person name="Davik J."/>
            <person name="Ashrafi H."/>
            <person name="Aiden E.L."/>
            <person name="Borodovsky M."/>
            <person name="Worthington M."/>
        </authorList>
    </citation>
    <scope>NUCLEOTIDE SEQUENCE [LARGE SCALE GENOMIC DNA]</scope>
    <source>
        <strain evidence="3">PI 553951</strain>
    </source>
</reference>
<dbReference type="InterPro" id="IPR039391">
    <property type="entry name" value="Phytocyanin-like"/>
</dbReference>
<gene>
    <name evidence="3" type="ORF">M0R45_034639</name>
</gene>
<dbReference type="GO" id="GO:0005886">
    <property type="term" value="C:plasma membrane"/>
    <property type="evidence" value="ECO:0007669"/>
    <property type="project" value="TreeGrafter"/>
</dbReference>
<sequence>MPGYSNALAVVIAFLFFPSSMVLALQTTYHVGRAADWNDPLFDYQGWASGIYAHPGDSLDFVYHANLHSIVVAANRDLFDGCSSTPNLGVYQSGYEELVLPVAGTYYFFCPNQCHQGMKFFLEVS</sequence>
<feature type="signal peptide" evidence="1">
    <location>
        <begin position="1"/>
        <end position="24"/>
    </location>
</feature>
<evidence type="ECO:0000313" key="3">
    <source>
        <dbReference type="EMBL" id="KAK9910687.1"/>
    </source>
</evidence>
<dbReference type="GO" id="GO:0009055">
    <property type="term" value="F:electron transfer activity"/>
    <property type="evidence" value="ECO:0007669"/>
    <property type="project" value="InterPro"/>
</dbReference>
<dbReference type="Proteomes" id="UP001457282">
    <property type="component" value="Unassembled WGS sequence"/>
</dbReference>
<dbReference type="PANTHER" id="PTHR33021:SF339">
    <property type="entry name" value="OS07G0570600 PROTEIN"/>
    <property type="match status" value="1"/>
</dbReference>
<comment type="caution">
    <text evidence="3">The sequence shown here is derived from an EMBL/GenBank/DDBJ whole genome shotgun (WGS) entry which is preliminary data.</text>
</comment>
<protein>
    <recommendedName>
        <fullName evidence="2">Phytocyanin domain-containing protein</fullName>
    </recommendedName>
</protein>
<dbReference type="PANTHER" id="PTHR33021">
    <property type="entry name" value="BLUE COPPER PROTEIN"/>
    <property type="match status" value="1"/>
</dbReference>
<dbReference type="AlphaFoldDB" id="A0AAW1VV29"/>
<name>A0AAW1VV29_RUBAR</name>
<evidence type="ECO:0000256" key="1">
    <source>
        <dbReference type="SAM" id="SignalP"/>
    </source>
</evidence>
<evidence type="ECO:0000259" key="2">
    <source>
        <dbReference type="PROSITE" id="PS51485"/>
    </source>
</evidence>
<dbReference type="InterPro" id="IPR008972">
    <property type="entry name" value="Cupredoxin"/>
</dbReference>
<keyword evidence="4" id="KW-1185">Reference proteome</keyword>
<evidence type="ECO:0000313" key="4">
    <source>
        <dbReference type="Proteomes" id="UP001457282"/>
    </source>
</evidence>
<dbReference type="SUPFAM" id="SSF49503">
    <property type="entry name" value="Cupredoxins"/>
    <property type="match status" value="1"/>
</dbReference>
<proteinExistence type="predicted"/>
<dbReference type="Gene3D" id="2.60.40.420">
    <property type="entry name" value="Cupredoxins - blue copper proteins"/>
    <property type="match status" value="1"/>
</dbReference>
<organism evidence="3 4">
    <name type="scientific">Rubus argutus</name>
    <name type="common">Southern blackberry</name>
    <dbReference type="NCBI Taxonomy" id="59490"/>
    <lineage>
        <taxon>Eukaryota</taxon>
        <taxon>Viridiplantae</taxon>
        <taxon>Streptophyta</taxon>
        <taxon>Embryophyta</taxon>
        <taxon>Tracheophyta</taxon>
        <taxon>Spermatophyta</taxon>
        <taxon>Magnoliopsida</taxon>
        <taxon>eudicotyledons</taxon>
        <taxon>Gunneridae</taxon>
        <taxon>Pentapetalae</taxon>
        <taxon>rosids</taxon>
        <taxon>fabids</taxon>
        <taxon>Rosales</taxon>
        <taxon>Rosaceae</taxon>
        <taxon>Rosoideae</taxon>
        <taxon>Rosoideae incertae sedis</taxon>
        <taxon>Rubus</taxon>
    </lineage>
</organism>
<feature type="chain" id="PRO_5043946114" description="Phytocyanin domain-containing protein" evidence="1">
    <location>
        <begin position="25"/>
        <end position="125"/>
    </location>
</feature>
<dbReference type="Pfam" id="PF02298">
    <property type="entry name" value="Cu_bind_like"/>
    <property type="match status" value="1"/>
</dbReference>